<name>A0A4Y8PA26_9BACT</name>
<comment type="similarity">
    <text evidence="2">Belongs to the uracil-DNA glycosylase (UDG) superfamily. Type 4 (UDGa) family.</text>
</comment>
<accession>A0A4Y8PA26</accession>
<keyword evidence="15" id="KW-1185">Reference proteome</keyword>
<evidence type="ECO:0000259" key="13">
    <source>
        <dbReference type="SMART" id="SM00986"/>
    </source>
</evidence>
<keyword evidence="11" id="KW-0234">DNA repair</keyword>
<proteinExistence type="inferred from homology"/>
<keyword evidence="9" id="KW-0408">Iron</keyword>
<dbReference type="GO" id="GO:0051539">
    <property type="term" value="F:4 iron, 4 sulfur cluster binding"/>
    <property type="evidence" value="ECO:0007669"/>
    <property type="project" value="UniProtKB-KW"/>
</dbReference>
<evidence type="ECO:0000256" key="12">
    <source>
        <dbReference type="SAM" id="MobiDB-lite"/>
    </source>
</evidence>
<dbReference type="SMART" id="SM00987">
    <property type="entry name" value="UreE_C"/>
    <property type="match status" value="1"/>
</dbReference>
<evidence type="ECO:0000256" key="10">
    <source>
        <dbReference type="ARBA" id="ARBA00023014"/>
    </source>
</evidence>
<dbReference type="GO" id="GO:0046872">
    <property type="term" value="F:metal ion binding"/>
    <property type="evidence" value="ECO:0007669"/>
    <property type="project" value="UniProtKB-KW"/>
</dbReference>
<dbReference type="Gene3D" id="3.40.470.10">
    <property type="entry name" value="Uracil-DNA glycosylase-like domain"/>
    <property type="match status" value="1"/>
</dbReference>
<dbReference type="SMART" id="SM00986">
    <property type="entry name" value="UDG"/>
    <property type="match status" value="1"/>
</dbReference>
<sequence length="277" mass="31117">MEKISHGKIVPSLYKYLEILRFLGFSHLYLPRLPHFSKENIAQGSKKSDQKEMPPSTLKKASSLSQNLSKEKLTEELLLLENKVQACRNCPHLVSFRTQTVFGTGNPYAQLMFVGEAPGAEEDMQGQPFVGPAGQLLTKMIKAMGLSREIVYIANVLKCRPDIPKGQKGNRKPTADEMSRCLPYLLSQIKLIKPKVIVALGATAYEGLTEQFGVKISEVRGQCFDFHGAILIPTYHPSFLLHNPSLPNKRKVWEDLLTAMEKLGMPISEKQRNYFLS</sequence>
<evidence type="ECO:0000256" key="6">
    <source>
        <dbReference type="ARBA" id="ARBA00022723"/>
    </source>
</evidence>
<dbReference type="GO" id="GO:0004844">
    <property type="term" value="F:uracil DNA N-glycosylase activity"/>
    <property type="evidence" value="ECO:0007669"/>
    <property type="project" value="UniProtKB-EC"/>
</dbReference>
<reference evidence="14 15" key="1">
    <citation type="submission" date="2016-05" db="EMBL/GenBank/DDBJ databases">
        <title>Diversity and Homogeneity among Thermoacidophilic Verrucomicrobia Methanotrophs Linked with Geographical Origin.</title>
        <authorList>
            <person name="Erikstad H.-A."/>
            <person name="Smestad N.B."/>
            <person name="Ceballos R.M."/>
            <person name="Birkeland N.-K."/>
        </authorList>
    </citation>
    <scope>NUCLEOTIDE SEQUENCE [LARGE SCALE GENOMIC DNA]</scope>
    <source>
        <strain evidence="14 15">Phi</strain>
    </source>
</reference>
<feature type="domain" description="Uracil-DNA glycosylase-like" evidence="13">
    <location>
        <begin position="102"/>
        <end position="257"/>
    </location>
</feature>
<dbReference type="RefSeq" id="WP_134440814.1">
    <property type="nucleotide sequence ID" value="NZ_LXQC01000187.1"/>
</dbReference>
<evidence type="ECO:0000256" key="11">
    <source>
        <dbReference type="ARBA" id="ARBA00023204"/>
    </source>
</evidence>
<evidence type="ECO:0000313" key="15">
    <source>
        <dbReference type="Proteomes" id="UP000297713"/>
    </source>
</evidence>
<dbReference type="InterPro" id="IPR005273">
    <property type="entry name" value="Ura-DNA_glyco_family4"/>
</dbReference>
<keyword evidence="7" id="KW-0227">DNA damage</keyword>
<dbReference type="EC" id="3.2.2.27" evidence="3"/>
<dbReference type="GO" id="GO:0006281">
    <property type="term" value="P:DNA repair"/>
    <property type="evidence" value="ECO:0007669"/>
    <property type="project" value="UniProtKB-KW"/>
</dbReference>
<evidence type="ECO:0000256" key="2">
    <source>
        <dbReference type="ARBA" id="ARBA00006521"/>
    </source>
</evidence>
<keyword evidence="8" id="KW-0378">Hydrolase</keyword>
<evidence type="ECO:0000256" key="1">
    <source>
        <dbReference type="ARBA" id="ARBA00001400"/>
    </source>
</evidence>
<evidence type="ECO:0000256" key="3">
    <source>
        <dbReference type="ARBA" id="ARBA00012030"/>
    </source>
</evidence>
<gene>
    <name evidence="14" type="ORF">A7Q10_02185</name>
</gene>
<evidence type="ECO:0000256" key="7">
    <source>
        <dbReference type="ARBA" id="ARBA00022763"/>
    </source>
</evidence>
<comment type="catalytic activity">
    <reaction evidence="1">
        <text>Hydrolyzes single-stranded DNA or mismatched double-stranded DNA and polynucleotides, releasing free uracil.</text>
        <dbReference type="EC" id="3.2.2.27"/>
    </reaction>
</comment>
<comment type="caution">
    <text evidence="14">The sequence shown here is derived from an EMBL/GenBank/DDBJ whole genome shotgun (WGS) entry which is preliminary data.</text>
</comment>
<dbReference type="Proteomes" id="UP000297713">
    <property type="component" value="Unassembled WGS sequence"/>
</dbReference>
<dbReference type="NCBIfam" id="TIGR00758">
    <property type="entry name" value="UDG_fam4"/>
    <property type="match status" value="1"/>
</dbReference>
<dbReference type="CDD" id="cd10030">
    <property type="entry name" value="UDG-F4_TTUDGA_SPO1dp_like"/>
    <property type="match status" value="1"/>
</dbReference>
<dbReference type="EMBL" id="LXQC01000187">
    <property type="protein sequence ID" value="TFE66168.1"/>
    <property type="molecule type" value="Genomic_DNA"/>
</dbReference>
<dbReference type="InterPro" id="IPR051536">
    <property type="entry name" value="UDG_Type-4/5"/>
</dbReference>
<evidence type="ECO:0000256" key="9">
    <source>
        <dbReference type="ARBA" id="ARBA00023004"/>
    </source>
</evidence>
<dbReference type="OrthoDB" id="5290748at2"/>
<dbReference type="Pfam" id="PF03167">
    <property type="entry name" value="UDG"/>
    <property type="match status" value="1"/>
</dbReference>
<evidence type="ECO:0000256" key="4">
    <source>
        <dbReference type="ARBA" id="ARBA00019403"/>
    </source>
</evidence>
<feature type="region of interest" description="Disordered" evidence="12">
    <location>
        <begin position="41"/>
        <end position="65"/>
    </location>
</feature>
<dbReference type="SUPFAM" id="SSF52141">
    <property type="entry name" value="Uracil-DNA glycosylase-like"/>
    <property type="match status" value="1"/>
</dbReference>
<dbReference type="InterPro" id="IPR005122">
    <property type="entry name" value="Uracil-DNA_glycosylase-like"/>
</dbReference>
<dbReference type="PANTHER" id="PTHR33693">
    <property type="entry name" value="TYPE-5 URACIL-DNA GLYCOSYLASE"/>
    <property type="match status" value="1"/>
</dbReference>
<keyword evidence="10" id="KW-0411">Iron-sulfur</keyword>
<keyword evidence="6" id="KW-0479">Metal-binding</keyword>
<dbReference type="InterPro" id="IPR036895">
    <property type="entry name" value="Uracil-DNA_glycosylase-like_sf"/>
</dbReference>
<keyword evidence="5" id="KW-0004">4Fe-4S</keyword>
<evidence type="ECO:0000256" key="5">
    <source>
        <dbReference type="ARBA" id="ARBA00022485"/>
    </source>
</evidence>
<protein>
    <recommendedName>
        <fullName evidence="4">Type-4 uracil-DNA glycosylase</fullName>
        <ecNumber evidence="3">3.2.2.27</ecNumber>
    </recommendedName>
</protein>
<organism evidence="14 15">
    <name type="scientific">Methylacidiphilum caldifontis</name>
    <dbReference type="NCBI Taxonomy" id="2795386"/>
    <lineage>
        <taxon>Bacteria</taxon>
        <taxon>Pseudomonadati</taxon>
        <taxon>Verrucomicrobiota</taxon>
        <taxon>Methylacidiphilae</taxon>
        <taxon>Methylacidiphilales</taxon>
        <taxon>Methylacidiphilaceae</taxon>
        <taxon>Methylacidiphilum (ex Ratnadevi et al. 2023)</taxon>
    </lineage>
</organism>
<evidence type="ECO:0000313" key="14">
    <source>
        <dbReference type="EMBL" id="TFE66168.1"/>
    </source>
</evidence>
<dbReference type="AlphaFoldDB" id="A0A4Y8PA26"/>
<evidence type="ECO:0000256" key="8">
    <source>
        <dbReference type="ARBA" id="ARBA00022801"/>
    </source>
</evidence>
<dbReference type="PANTHER" id="PTHR33693:SF1">
    <property type="entry name" value="TYPE-4 URACIL-DNA GLYCOSYLASE"/>
    <property type="match status" value="1"/>
</dbReference>